<name>U5NZU9_9MICC</name>
<dbReference type="Gene3D" id="3.90.920.10">
    <property type="entry name" value="DNA primase, PRIM domain"/>
    <property type="match status" value="1"/>
</dbReference>
<dbReference type="RefSeq" id="WP_023190083.1">
    <property type="nucleotide sequence ID" value="NC_022599.1"/>
</dbReference>
<dbReference type="InterPro" id="IPR036390">
    <property type="entry name" value="WH_DNA-bd_sf"/>
</dbReference>
<geneLocation type="plasmid" evidence="1">
    <name>pLMV7</name>
</geneLocation>
<keyword evidence="1" id="KW-0614">Plasmid</keyword>
<sequence length="621" mass="66192">MLSPRPTARVAVHDIDGQLLNEYAGSRRLSLGAPATPWAMYLAGPDRRYRFLAFDLDAKGGRTAADADHDARALAVTLNEAGLPPVICESGPSGGRHIWVGLADSVDPETVATLARLLKHVHPTLDIAPLTNAATGCMRPPGAPHRHGGVSTVLSGLLDTLTHPTASAVQVRALVERLAGELTRQDAAQAPAGPLPVDEQGRLFLPGPRRTLPAGSAQALQEDSTAGDASSVLWRVLIGAASAHWRFAEIAALVATAPGLEHVRTRRERDGKRSARGAVEATALLRRQWDKAARWAAAHDRRIGDDPTFDLRADRLAALVRQVQERADASVGRWTRGSGPTDRRVLDLVCLLVLEGMSVDVEADVRRLGLRSGISKDTSSKALWRLAADGWVVRTRASEGCRAAHWSIDPQGVLHRESEESLTQADPRPLGAGAAERLALISLLTARLEAACHDAFTPGAGMGALAGNTYARLTDAPKSTFVLAAELGTTAGHARALLDRLHGWGLADLSVGGWSRPAQDRRDVVARQLGVRGRLAARARLYRLERAVWAWWLAERAWMDAPRPAAGAAVHGAQGPGPVRGLNTRGRYPRYADSGRADHHQARVLLAAGTTAIGTPLLAAA</sequence>
<protein>
    <submittedName>
        <fullName evidence="1">Uncharacterized protein</fullName>
    </submittedName>
</protein>
<organism evidence="1">
    <name type="scientific">Micrococcus sp. V7</name>
    <dbReference type="NCBI Taxonomy" id="404582"/>
    <lineage>
        <taxon>Bacteria</taxon>
        <taxon>Bacillati</taxon>
        <taxon>Actinomycetota</taxon>
        <taxon>Actinomycetes</taxon>
        <taxon>Micrococcales</taxon>
        <taxon>Micrococcaceae</taxon>
        <taxon>Micrococcus</taxon>
    </lineage>
</organism>
<gene>
    <name evidence="1" type="ORF">LMV7_p00280</name>
</gene>
<reference evidence="1" key="1">
    <citation type="journal article" date="2013" name="Genome Announc.">
        <title>First complete sequence of a giant linear plasmid from a micrococcus strain isolated from an extremely high-altitude lake.</title>
        <authorList>
            <person name="Dib J.R."/>
            <person name="Schuldes J."/>
            <person name="Thurmer A."/>
            <person name="Farias M.E."/>
            <person name="Daniel R."/>
            <person name="Meinhardt F."/>
        </authorList>
    </citation>
    <scope>NUCLEOTIDE SEQUENCE</scope>
    <source>
        <strain evidence="1">V7</strain>
        <plasmid evidence="1">pLMV7</plasmid>
    </source>
</reference>
<dbReference type="EMBL" id="KF577591">
    <property type="protein sequence ID" value="AGY35450.1"/>
    <property type="molecule type" value="Genomic_DNA"/>
</dbReference>
<dbReference type="SUPFAM" id="SSF46785">
    <property type="entry name" value="Winged helix' DNA-binding domain"/>
    <property type="match status" value="1"/>
</dbReference>
<proteinExistence type="predicted"/>
<accession>U5NZU9</accession>
<evidence type="ECO:0000313" key="1">
    <source>
        <dbReference type="EMBL" id="AGY35450.1"/>
    </source>
</evidence>
<dbReference type="AlphaFoldDB" id="U5NZU9"/>